<organism evidence="5 6">
    <name type="scientific">Phyllobacterium leguminum</name>
    <dbReference type="NCBI Taxonomy" id="314237"/>
    <lineage>
        <taxon>Bacteria</taxon>
        <taxon>Pseudomonadati</taxon>
        <taxon>Pseudomonadota</taxon>
        <taxon>Alphaproteobacteria</taxon>
        <taxon>Hyphomicrobiales</taxon>
        <taxon>Phyllobacteriaceae</taxon>
        <taxon>Phyllobacterium</taxon>
    </lineage>
</organism>
<comment type="similarity">
    <text evidence="1">Belongs to the Gfa family.</text>
</comment>
<dbReference type="GO" id="GO:0016846">
    <property type="term" value="F:carbon-sulfur lyase activity"/>
    <property type="evidence" value="ECO:0007669"/>
    <property type="project" value="InterPro"/>
</dbReference>
<dbReference type="Pfam" id="PF04828">
    <property type="entry name" value="GFA"/>
    <property type="match status" value="1"/>
</dbReference>
<dbReference type="RefSeq" id="WP_110750085.1">
    <property type="nucleotide sequence ID" value="NZ_QJTF01000005.1"/>
</dbReference>
<dbReference type="PANTHER" id="PTHR28620">
    <property type="entry name" value="CENTROMERE PROTEIN V"/>
    <property type="match status" value="1"/>
</dbReference>
<evidence type="ECO:0000313" key="5">
    <source>
        <dbReference type="EMBL" id="PYE89035.1"/>
    </source>
</evidence>
<dbReference type="AlphaFoldDB" id="A0A318T7D9"/>
<reference evidence="5 6" key="1">
    <citation type="submission" date="2018-06" db="EMBL/GenBank/DDBJ databases">
        <title>Genomic Encyclopedia of Type Strains, Phase III (KMG-III): the genomes of soil and plant-associated and newly described type strains.</title>
        <authorList>
            <person name="Whitman W."/>
        </authorList>
    </citation>
    <scope>NUCLEOTIDE SEQUENCE [LARGE SCALE GENOMIC DNA]</scope>
    <source>
        <strain evidence="5 6">ORS 1419</strain>
    </source>
</reference>
<comment type="caution">
    <text evidence="5">The sequence shown here is derived from an EMBL/GenBank/DDBJ whole genome shotgun (WGS) entry which is preliminary data.</text>
</comment>
<dbReference type="InterPro" id="IPR006913">
    <property type="entry name" value="CENP-V/GFA"/>
</dbReference>
<dbReference type="PROSITE" id="PS51891">
    <property type="entry name" value="CENP_V_GFA"/>
    <property type="match status" value="1"/>
</dbReference>
<evidence type="ECO:0000259" key="4">
    <source>
        <dbReference type="PROSITE" id="PS51891"/>
    </source>
</evidence>
<protein>
    <recommendedName>
        <fullName evidence="4">CENP-V/GFA domain-containing protein</fullName>
    </recommendedName>
</protein>
<dbReference type="Gene3D" id="2.170.150.70">
    <property type="match status" value="1"/>
</dbReference>
<evidence type="ECO:0000256" key="2">
    <source>
        <dbReference type="ARBA" id="ARBA00022723"/>
    </source>
</evidence>
<keyword evidence="3" id="KW-0862">Zinc</keyword>
<feature type="domain" description="CENP-V/GFA" evidence="4">
    <location>
        <begin position="3"/>
        <end position="111"/>
    </location>
</feature>
<evidence type="ECO:0000256" key="3">
    <source>
        <dbReference type="ARBA" id="ARBA00022833"/>
    </source>
</evidence>
<proteinExistence type="inferred from homology"/>
<dbReference type="OrthoDB" id="9805575at2"/>
<keyword evidence="2" id="KW-0479">Metal-binding</keyword>
<dbReference type="InterPro" id="IPR052355">
    <property type="entry name" value="CENP-V-like"/>
</dbReference>
<dbReference type="InterPro" id="IPR011057">
    <property type="entry name" value="Mss4-like_sf"/>
</dbReference>
<dbReference type="SUPFAM" id="SSF51316">
    <property type="entry name" value="Mss4-like"/>
    <property type="match status" value="1"/>
</dbReference>
<dbReference type="EMBL" id="QJTF01000005">
    <property type="protein sequence ID" value="PYE89035.1"/>
    <property type="molecule type" value="Genomic_DNA"/>
</dbReference>
<gene>
    <name evidence="5" type="ORF">C7477_105137</name>
</gene>
<evidence type="ECO:0000313" key="6">
    <source>
        <dbReference type="Proteomes" id="UP000247454"/>
    </source>
</evidence>
<keyword evidence="6" id="KW-1185">Reference proteome</keyword>
<dbReference type="GO" id="GO:0046872">
    <property type="term" value="F:metal ion binding"/>
    <property type="evidence" value="ECO:0007669"/>
    <property type="project" value="UniProtKB-KW"/>
</dbReference>
<accession>A0A318T7D9</accession>
<evidence type="ECO:0000256" key="1">
    <source>
        <dbReference type="ARBA" id="ARBA00005495"/>
    </source>
</evidence>
<dbReference type="Proteomes" id="UP000247454">
    <property type="component" value="Unassembled WGS sequence"/>
</dbReference>
<dbReference type="PANTHER" id="PTHR28620:SF1">
    <property type="entry name" value="CENP-V_GFA DOMAIN-CONTAINING PROTEIN"/>
    <property type="match status" value="1"/>
</dbReference>
<sequence length="115" mass="12930">MHYQGSCHCGEVRYKVEIDLSNPIVCNCSYCERRGSILAFTPAGNFELERGEERLTEYRFNTKNIQHLFCADCGMESFSRGATPDGTKMVAVNVRCLEDVDIDSLTPAPFDGRSH</sequence>
<name>A0A318T7D9_9HYPH</name>